<feature type="compositionally biased region" description="Pro residues" evidence="1">
    <location>
        <begin position="47"/>
        <end position="59"/>
    </location>
</feature>
<protein>
    <submittedName>
        <fullName evidence="2">Uncharacterized protein</fullName>
    </submittedName>
</protein>
<evidence type="ECO:0000256" key="1">
    <source>
        <dbReference type="SAM" id="MobiDB-lite"/>
    </source>
</evidence>
<dbReference type="STRING" id="947166.A0A1D1UL03"/>
<feature type="compositionally biased region" description="Low complexity" evidence="1">
    <location>
        <begin position="60"/>
        <end position="101"/>
    </location>
</feature>
<evidence type="ECO:0000313" key="3">
    <source>
        <dbReference type="Proteomes" id="UP000186922"/>
    </source>
</evidence>
<evidence type="ECO:0000313" key="2">
    <source>
        <dbReference type="EMBL" id="GAU89085.1"/>
    </source>
</evidence>
<dbReference type="AlphaFoldDB" id="A0A1D1UL03"/>
<sequence length="264" mass="28012">MTTPTTTTPTTTTPTTTTPTTTTPTTTRPPTTTTPVTTMPTTTTPPTTTPPTTTPPTTTPPTTTRTVTSPITTPSATTPTATISSTTSSTRTTSLSSRTPTTSAFATTINLITTSTMRLSSTPTTRAATITLCRICSPGVGLYPFDCSQNIARCANKPNNPAICMYSIGSFSWPQKDPLTGVWDNKTWSAPIRQPQAECGNLNGYQDLTGSPVSIASRMNTCFSVTDLFDSYLPRLITGQMCVCNTGNICNRGVEAAQQAQKWR</sequence>
<proteinExistence type="predicted"/>
<reference evidence="2 3" key="1">
    <citation type="journal article" date="2016" name="Nat. Commun.">
        <title>Extremotolerant tardigrade genome and improved radiotolerance of human cultured cells by tardigrade-unique protein.</title>
        <authorList>
            <person name="Hashimoto T."/>
            <person name="Horikawa D.D."/>
            <person name="Saito Y."/>
            <person name="Kuwahara H."/>
            <person name="Kozuka-Hata H."/>
            <person name="Shin-I T."/>
            <person name="Minakuchi Y."/>
            <person name="Ohishi K."/>
            <person name="Motoyama A."/>
            <person name="Aizu T."/>
            <person name="Enomoto A."/>
            <person name="Kondo K."/>
            <person name="Tanaka S."/>
            <person name="Hara Y."/>
            <person name="Koshikawa S."/>
            <person name="Sagara H."/>
            <person name="Miura T."/>
            <person name="Yokobori S."/>
            <person name="Miyagawa K."/>
            <person name="Suzuki Y."/>
            <person name="Kubo T."/>
            <person name="Oyama M."/>
            <person name="Kohara Y."/>
            <person name="Fujiyama A."/>
            <person name="Arakawa K."/>
            <person name="Katayama T."/>
            <person name="Toyoda A."/>
            <person name="Kunieda T."/>
        </authorList>
    </citation>
    <scope>NUCLEOTIDE SEQUENCE [LARGE SCALE GENOMIC DNA]</scope>
    <source>
        <strain evidence="2 3">YOKOZUNA-1</strain>
    </source>
</reference>
<accession>A0A1D1UL03</accession>
<gene>
    <name evidence="2" type="primary">RvY_01679</name>
    <name evidence="2" type="synonym">RvY_01679.2</name>
    <name evidence="2" type="ORF">RvY_01679-2</name>
</gene>
<name>A0A1D1UL03_RAMVA</name>
<dbReference type="EMBL" id="BDGG01000001">
    <property type="protein sequence ID" value="GAU89085.1"/>
    <property type="molecule type" value="Genomic_DNA"/>
</dbReference>
<dbReference type="Proteomes" id="UP000186922">
    <property type="component" value="Unassembled WGS sequence"/>
</dbReference>
<keyword evidence="3" id="KW-1185">Reference proteome</keyword>
<organism evidence="2 3">
    <name type="scientific">Ramazzottius varieornatus</name>
    <name type="common">Water bear</name>
    <name type="synonym">Tardigrade</name>
    <dbReference type="NCBI Taxonomy" id="947166"/>
    <lineage>
        <taxon>Eukaryota</taxon>
        <taxon>Metazoa</taxon>
        <taxon>Ecdysozoa</taxon>
        <taxon>Tardigrada</taxon>
        <taxon>Eutardigrada</taxon>
        <taxon>Parachela</taxon>
        <taxon>Hypsibioidea</taxon>
        <taxon>Ramazzottiidae</taxon>
        <taxon>Ramazzottius</taxon>
    </lineage>
</organism>
<feature type="compositionally biased region" description="Low complexity" evidence="1">
    <location>
        <begin position="1"/>
        <end position="46"/>
    </location>
</feature>
<feature type="region of interest" description="Disordered" evidence="1">
    <location>
        <begin position="1"/>
        <end position="101"/>
    </location>
</feature>
<comment type="caution">
    <text evidence="2">The sequence shown here is derived from an EMBL/GenBank/DDBJ whole genome shotgun (WGS) entry which is preliminary data.</text>
</comment>